<feature type="region of interest" description="Disordered" evidence="1">
    <location>
        <begin position="702"/>
        <end position="737"/>
    </location>
</feature>
<feature type="compositionally biased region" description="Polar residues" evidence="1">
    <location>
        <begin position="710"/>
        <end position="721"/>
    </location>
</feature>
<dbReference type="Pfam" id="PF08751">
    <property type="entry name" value="TrwC"/>
    <property type="match status" value="1"/>
</dbReference>
<gene>
    <name evidence="3" type="primary">traI_4</name>
    <name evidence="3" type="ORF">GALL_285050</name>
</gene>
<dbReference type="SUPFAM" id="SSF55464">
    <property type="entry name" value="Origin of replication-binding domain, RBD-like"/>
    <property type="match status" value="1"/>
</dbReference>
<protein>
    <submittedName>
        <fullName evidence="3">Multifunctional conjugation protein TraI</fullName>
    </submittedName>
</protein>
<dbReference type="Gene3D" id="3.40.50.300">
    <property type="entry name" value="P-loop containing nucleotide triphosphate hydrolases"/>
    <property type="match status" value="1"/>
</dbReference>
<dbReference type="InterPro" id="IPR014862">
    <property type="entry name" value="TrwC"/>
</dbReference>
<sequence>MVGYDLTFTAPKSVSVLWALGDDATRATVHGAHRAAVASVLEFVEATVVRTRVGAGGCRQVRTRGMIAAGFEHWDTRTTDPNLHTHVVLANKVQGPDGAWRALDGKTVHAAVVTVSELYDVLLADELARRLPVAWGMRERGERRNPAFEIDGVGDDLLTAFSTRADQIHCAEQDWATGFAATHGRAPSRVETTRARQHLARATRPPKTIHRLSDLFADWANRARALTGLEPRDLAARALHGTYGRALHAHDVGPEVREALATGAVAQVSTRRSVWTTWNLGAEALRASKLLRMASPTDRLALLNAITTDAAALCVHLDDTRDPDRRRVGENLYTTVELLAAEKTLIDATETTGFPYRPARDVHNQTAEQHLGALVPDQRAAVEAIITSGHLLDAMVGPAGSGKTTTLAALVSYWQQWVGPVIGLAPSAAAAHTLAGSIGAPCETTAKWIYESVGDGAQRRGVRYGALDQALRAVPSYPRQQVIHQEMCALRVEQDRWRATRGQLIIIDEASLADTRTMSTITEQARAGTAKVLLVGDHLQRGSIDAGGAFGLLARRGPTAELTSLWRFTHPWEARASLELRRAHPAALDAYAEHGAFTAGTRDDMLDAALDAVATARANGSTAVLQAAENRTVLELNARAHATRVRAETASSDGVLLHDGLTAGIGDRIVARRNNRHLPTPDGYVRNGSLWDITRVLPGGSLLARPAPTTADQPVTGTRPDNSARPVDGARSGDRGTVHLPADYVAEHVELGYATTTARTQGITVDQTHTIAAPGMAHEDLYVAMSRGRDLNRTYVVLDDPDPDCLPGNPNPPSARDVLEQILATSHTESTATETWEIHHPDQPAPVPPARPQRRASVLSALNPMSLAPASSPDAPVISM</sequence>
<dbReference type="InterPro" id="IPR050534">
    <property type="entry name" value="Coronavir_polyprotein_1ab"/>
</dbReference>
<dbReference type="NCBIfam" id="NF041492">
    <property type="entry name" value="MobF"/>
    <property type="match status" value="1"/>
</dbReference>
<name>A0A1J5R2B0_9ZZZZ</name>
<dbReference type="Pfam" id="PF13604">
    <property type="entry name" value="AAA_30"/>
    <property type="match status" value="1"/>
</dbReference>
<feature type="domain" description="TrwC relaxase" evidence="2">
    <location>
        <begin position="2"/>
        <end position="225"/>
    </location>
</feature>
<comment type="caution">
    <text evidence="3">The sequence shown here is derived from an EMBL/GenBank/DDBJ whole genome shotgun (WGS) entry which is preliminary data.</text>
</comment>
<reference evidence="3" key="1">
    <citation type="submission" date="2016-10" db="EMBL/GenBank/DDBJ databases">
        <title>Sequence of Gallionella enrichment culture.</title>
        <authorList>
            <person name="Poehlein A."/>
            <person name="Muehling M."/>
            <person name="Daniel R."/>
        </authorList>
    </citation>
    <scope>NUCLEOTIDE SEQUENCE</scope>
</reference>
<organism evidence="3">
    <name type="scientific">mine drainage metagenome</name>
    <dbReference type="NCBI Taxonomy" id="410659"/>
    <lineage>
        <taxon>unclassified sequences</taxon>
        <taxon>metagenomes</taxon>
        <taxon>ecological metagenomes</taxon>
    </lineage>
</organism>
<dbReference type="EMBL" id="MLJW01000323">
    <property type="protein sequence ID" value="OIQ89618.1"/>
    <property type="molecule type" value="Genomic_DNA"/>
</dbReference>
<dbReference type="AlphaFoldDB" id="A0A1J5R2B0"/>
<evidence type="ECO:0000313" key="3">
    <source>
        <dbReference type="EMBL" id="OIQ89618.1"/>
    </source>
</evidence>
<dbReference type="PANTHER" id="PTHR43788:SF8">
    <property type="entry name" value="DNA-BINDING PROTEIN SMUBP-2"/>
    <property type="match status" value="1"/>
</dbReference>
<evidence type="ECO:0000256" key="1">
    <source>
        <dbReference type="SAM" id="MobiDB-lite"/>
    </source>
</evidence>
<dbReference type="PANTHER" id="PTHR43788">
    <property type="entry name" value="DNA2/NAM7 HELICASE FAMILY MEMBER"/>
    <property type="match status" value="1"/>
</dbReference>
<dbReference type="InterPro" id="IPR027417">
    <property type="entry name" value="P-loop_NTPase"/>
</dbReference>
<accession>A0A1J5R2B0</accession>
<dbReference type="SUPFAM" id="SSF52540">
    <property type="entry name" value="P-loop containing nucleoside triphosphate hydrolases"/>
    <property type="match status" value="2"/>
</dbReference>
<dbReference type="GO" id="GO:0043139">
    <property type="term" value="F:5'-3' DNA helicase activity"/>
    <property type="evidence" value="ECO:0007669"/>
    <property type="project" value="TreeGrafter"/>
</dbReference>
<proteinExistence type="predicted"/>
<evidence type="ECO:0000259" key="2">
    <source>
        <dbReference type="Pfam" id="PF08751"/>
    </source>
</evidence>